<evidence type="ECO:0000256" key="14">
    <source>
        <dbReference type="ARBA" id="ARBA00023004"/>
    </source>
</evidence>
<dbReference type="GO" id="GO:0046872">
    <property type="term" value="F:metal ion binding"/>
    <property type="evidence" value="ECO:0007669"/>
    <property type="project" value="UniProtKB-KW"/>
</dbReference>
<evidence type="ECO:0000256" key="12">
    <source>
        <dbReference type="ARBA" id="ARBA00022777"/>
    </source>
</evidence>
<dbReference type="EMBL" id="CP000453">
    <property type="protein sequence ID" value="ABI57016.1"/>
    <property type="molecule type" value="Genomic_DNA"/>
</dbReference>
<evidence type="ECO:0000256" key="4">
    <source>
        <dbReference type="ARBA" id="ARBA00012438"/>
    </source>
</evidence>
<feature type="domain" description="Histidine kinase" evidence="20">
    <location>
        <begin position="342"/>
        <end position="437"/>
    </location>
</feature>
<dbReference type="InterPro" id="IPR011712">
    <property type="entry name" value="Sig_transdc_His_kin_sub3_dim/P"/>
</dbReference>
<evidence type="ECO:0000256" key="3">
    <source>
        <dbReference type="ARBA" id="ARBA00004496"/>
    </source>
</evidence>
<dbReference type="SMART" id="SM00387">
    <property type="entry name" value="HATPase_c"/>
    <property type="match status" value="1"/>
</dbReference>
<feature type="coiled-coil region" evidence="19">
    <location>
        <begin position="219"/>
        <end position="246"/>
    </location>
</feature>
<dbReference type="Pfam" id="PF02518">
    <property type="entry name" value="HATPase_c"/>
    <property type="match status" value="1"/>
</dbReference>
<dbReference type="KEGG" id="aeh:Mlg_1670"/>
<evidence type="ECO:0000256" key="18">
    <source>
        <dbReference type="ARBA" id="ARBA00030800"/>
    </source>
</evidence>
<evidence type="ECO:0000256" key="15">
    <source>
        <dbReference type="ARBA" id="ARBA00023012"/>
    </source>
</evidence>
<dbReference type="GO" id="GO:0005524">
    <property type="term" value="F:ATP binding"/>
    <property type="evidence" value="ECO:0007669"/>
    <property type="project" value="UniProtKB-KW"/>
</dbReference>
<keyword evidence="13" id="KW-0067">ATP-binding</keyword>
<dbReference type="PRINTS" id="PR00344">
    <property type="entry name" value="BCTRLSENSOR"/>
</dbReference>
<dbReference type="InterPro" id="IPR003018">
    <property type="entry name" value="GAF"/>
</dbReference>
<dbReference type="InterPro" id="IPR004358">
    <property type="entry name" value="Sig_transdc_His_kin-like_C"/>
</dbReference>
<dbReference type="InterPro" id="IPR005467">
    <property type="entry name" value="His_kinase_dom"/>
</dbReference>
<dbReference type="InterPro" id="IPR003594">
    <property type="entry name" value="HATPase_dom"/>
</dbReference>
<keyword evidence="11" id="KW-0547">Nucleotide-binding</keyword>
<evidence type="ECO:0000256" key="6">
    <source>
        <dbReference type="ARBA" id="ARBA00022485"/>
    </source>
</evidence>
<dbReference type="CDD" id="cd16917">
    <property type="entry name" value="HATPase_UhpB-NarQ-NarX-like"/>
    <property type="match status" value="1"/>
</dbReference>
<comment type="cofactor">
    <cofactor evidence="2">
        <name>[4Fe-4S] cluster</name>
        <dbReference type="ChEBI" id="CHEBI:49883"/>
    </cofactor>
</comment>
<evidence type="ECO:0000256" key="1">
    <source>
        <dbReference type="ARBA" id="ARBA00000085"/>
    </source>
</evidence>
<keyword evidence="14" id="KW-0408">Iron</keyword>
<comment type="function">
    <text evidence="17">Member of the two-component regulatory system NreB/NreC involved in the control of dissimilatory nitrate/nitrite reduction in response to oxygen. NreB functions as a direct oxygen sensor histidine kinase which is autophosphorylated, in the absence of oxygen, probably at the conserved histidine residue, and transfers its phosphate group probably to a conserved aspartate residue of NreC. NreB/NreC activates the expression of the nitrate (narGHJI) and nitrite (nir) reductase operons, as well as the putative nitrate transporter gene narT.</text>
</comment>
<keyword evidence="6" id="KW-0004">4Fe-4S</keyword>
<accession>Q0A821</accession>
<reference evidence="22" key="1">
    <citation type="submission" date="2006-08" db="EMBL/GenBank/DDBJ databases">
        <title>Complete sequence of Alkalilimnicola ehrilichei MLHE-1.</title>
        <authorList>
            <person name="Copeland A."/>
            <person name="Lucas S."/>
            <person name="Lapidus A."/>
            <person name="Barry K."/>
            <person name="Detter J.C."/>
            <person name="Glavina del Rio T."/>
            <person name="Hammon N."/>
            <person name="Israni S."/>
            <person name="Dalin E."/>
            <person name="Tice H."/>
            <person name="Pitluck S."/>
            <person name="Sims D."/>
            <person name="Brettin T."/>
            <person name="Bruce D."/>
            <person name="Han C."/>
            <person name="Tapia R."/>
            <person name="Gilna P."/>
            <person name="Schmutz J."/>
            <person name="Larimer F."/>
            <person name="Land M."/>
            <person name="Hauser L."/>
            <person name="Kyrpides N."/>
            <person name="Mikhailova N."/>
            <person name="Oremland R.S."/>
            <person name="Hoeft S.E."/>
            <person name="Switzer-Blum J."/>
            <person name="Kulp T."/>
            <person name="King G."/>
            <person name="Tabita R."/>
            <person name="Witte B."/>
            <person name="Santini J.M."/>
            <person name="Basu P."/>
            <person name="Hollibaugh J.T."/>
            <person name="Xie G."/>
            <person name="Stolz J.F."/>
            <person name="Richardson P."/>
        </authorList>
    </citation>
    <scope>NUCLEOTIDE SEQUENCE [LARGE SCALE GENOMIC DNA]</scope>
    <source>
        <strain evidence="22">ATCC BAA-1101 / DSM 17681 / MLHE-1</strain>
    </source>
</reference>
<dbReference type="Pfam" id="PF07730">
    <property type="entry name" value="HisKA_3"/>
    <property type="match status" value="1"/>
</dbReference>
<keyword evidence="7" id="KW-0963">Cytoplasm</keyword>
<dbReference type="GO" id="GO:0000155">
    <property type="term" value="F:phosphorelay sensor kinase activity"/>
    <property type="evidence" value="ECO:0007669"/>
    <property type="project" value="InterPro"/>
</dbReference>
<evidence type="ECO:0000256" key="9">
    <source>
        <dbReference type="ARBA" id="ARBA00022679"/>
    </source>
</evidence>
<dbReference type="Pfam" id="PF13185">
    <property type="entry name" value="GAF_2"/>
    <property type="match status" value="1"/>
</dbReference>
<dbReference type="PROSITE" id="PS50109">
    <property type="entry name" value="HIS_KIN"/>
    <property type="match status" value="1"/>
</dbReference>
<keyword evidence="15" id="KW-0902">Two-component regulatory system</keyword>
<dbReference type="AlphaFoldDB" id="Q0A821"/>
<sequence length="446" mass="49242">MGNVNAPAWFHSAARSMVPMGKRLPVSLVEVPAESNAVPPHDRAGPENDEIVALRERARAMEVLYTLSTSSERCDDLETLLSGALEQLMRATGATAGVVRRMDAEGTLRLVAARGVGDDYPENDCGVRPEDCACGEAALRGCLISNPGMKGCRHKRYQRPIGHEDLHLLAVPLTADDRRLGVFSLFLEPVMLQQWQQLNLHRMLQMAGEHLGLAMERIRRESEARLQSLEQERSQITHELHDCLAQRLAALGLEVRNLEASHGGGRAPGGLRAGLRHVRRGLDQAYGELRQLMGQFRIALEGGGLEPALKRLVHRFQRDSGIRVLLSHDWPRGRLSPDQEFQVLRIVQEALNNVRNHSGARHVQVALHRIGCDMELVVEDDGRGFADSPPDHRDGDDGHHLGLGVMRDRADAIGGHLEIQSELGEGTRIAVYLPSCGRCPGREERG</sequence>
<keyword evidence="8" id="KW-0597">Phosphoprotein</keyword>
<protein>
    <recommendedName>
        <fullName evidence="5">Oxygen sensor histidine kinase NreB</fullName>
        <ecNumber evidence="4">2.7.13.3</ecNumber>
    </recommendedName>
    <alternativeName>
        <fullName evidence="18">Nitrogen regulation protein B</fullName>
    </alternativeName>
</protein>
<dbReference type="HOGENOM" id="CLU_683080_0_0_6"/>
<dbReference type="eggNOG" id="COG3850">
    <property type="taxonomic scope" value="Bacteria"/>
</dbReference>
<proteinExistence type="predicted"/>
<dbReference type="SUPFAM" id="SSF55874">
    <property type="entry name" value="ATPase domain of HSP90 chaperone/DNA topoisomerase II/histidine kinase"/>
    <property type="match status" value="1"/>
</dbReference>
<evidence type="ECO:0000256" key="2">
    <source>
        <dbReference type="ARBA" id="ARBA00001966"/>
    </source>
</evidence>
<keyword evidence="22" id="KW-1185">Reference proteome</keyword>
<dbReference type="GO" id="GO:0016020">
    <property type="term" value="C:membrane"/>
    <property type="evidence" value="ECO:0007669"/>
    <property type="project" value="InterPro"/>
</dbReference>
<evidence type="ECO:0000256" key="19">
    <source>
        <dbReference type="SAM" id="Coils"/>
    </source>
</evidence>
<name>Q0A821_ALKEH</name>
<evidence type="ECO:0000259" key="20">
    <source>
        <dbReference type="PROSITE" id="PS50109"/>
    </source>
</evidence>
<evidence type="ECO:0000256" key="10">
    <source>
        <dbReference type="ARBA" id="ARBA00022723"/>
    </source>
</evidence>
<dbReference type="OrthoDB" id="9811306at2"/>
<evidence type="ECO:0000256" key="11">
    <source>
        <dbReference type="ARBA" id="ARBA00022741"/>
    </source>
</evidence>
<keyword evidence="19" id="KW-0175">Coiled coil</keyword>
<keyword evidence="10" id="KW-0479">Metal-binding</keyword>
<organism evidence="21 22">
    <name type="scientific">Alkalilimnicola ehrlichii (strain ATCC BAA-1101 / DSM 17681 / MLHE-1)</name>
    <dbReference type="NCBI Taxonomy" id="187272"/>
    <lineage>
        <taxon>Bacteria</taxon>
        <taxon>Pseudomonadati</taxon>
        <taxon>Pseudomonadota</taxon>
        <taxon>Gammaproteobacteria</taxon>
        <taxon>Chromatiales</taxon>
        <taxon>Ectothiorhodospiraceae</taxon>
        <taxon>Alkalilimnicola</taxon>
    </lineage>
</organism>
<dbReference type="GO" id="GO:0005737">
    <property type="term" value="C:cytoplasm"/>
    <property type="evidence" value="ECO:0007669"/>
    <property type="project" value="UniProtKB-SubCell"/>
</dbReference>
<comment type="catalytic activity">
    <reaction evidence="1">
        <text>ATP + protein L-histidine = ADP + protein N-phospho-L-histidine.</text>
        <dbReference type="EC" id="2.7.13.3"/>
    </reaction>
</comment>
<evidence type="ECO:0000256" key="8">
    <source>
        <dbReference type="ARBA" id="ARBA00022553"/>
    </source>
</evidence>
<dbReference type="GO" id="GO:0051539">
    <property type="term" value="F:4 iron, 4 sulfur cluster binding"/>
    <property type="evidence" value="ECO:0007669"/>
    <property type="project" value="UniProtKB-KW"/>
</dbReference>
<keyword evidence="9 21" id="KW-0808">Transferase</keyword>
<evidence type="ECO:0000256" key="17">
    <source>
        <dbReference type="ARBA" id="ARBA00024827"/>
    </source>
</evidence>
<dbReference type="GO" id="GO:0046983">
    <property type="term" value="F:protein dimerization activity"/>
    <property type="evidence" value="ECO:0007669"/>
    <property type="project" value="InterPro"/>
</dbReference>
<dbReference type="InterPro" id="IPR050482">
    <property type="entry name" value="Sensor_HK_TwoCompSys"/>
</dbReference>
<dbReference type="PANTHER" id="PTHR24421">
    <property type="entry name" value="NITRATE/NITRITE SENSOR PROTEIN NARX-RELATED"/>
    <property type="match status" value="1"/>
</dbReference>
<evidence type="ECO:0000256" key="13">
    <source>
        <dbReference type="ARBA" id="ARBA00022840"/>
    </source>
</evidence>
<evidence type="ECO:0000256" key="5">
    <source>
        <dbReference type="ARBA" id="ARBA00017322"/>
    </source>
</evidence>
<evidence type="ECO:0000256" key="7">
    <source>
        <dbReference type="ARBA" id="ARBA00022490"/>
    </source>
</evidence>
<dbReference type="Gene3D" id="3.30.565.10">
    <property type="entry name" value="Histidine kinase-like ATPase, C-terminal domain"/>
    <property type="match status" value="1"/>
</dbReference>
<evidence type="ECO:0000313" key="22">
    <source>
        <dbReference type="Proteomes" id="UP000001962"/>
    </source>
</evidence>
<evidence type="ECO:0000313" key="21">
    <source>
        <dbReference type="EMBL" id="ABI57016.1"/>
    </source>
</evidence>
<keyword evidence="16" id="KW-0411">Iron-sulfur</keyword>
<dbReference type="PANTHER" id="PTHR24421:SF10">
    <property type="entry name" value="NITRATE_NITRITE SENSOR PROTEIN NARQ"/>
    <property type="match status" value="1"/>
</dbReference>
<gene>
    <name evidence="21" type="ordered locus">Mlg_1670</name>
</gene>
<dbReference type="InterPro" id="IPR029016">
    <property type="entry name" value="GAF-like_dom_sf"/>
</dbReference>
<comment type="subcellular location">
    <subcellularLocation>
        <location evidence="3">Cytoplasm</location>
    </subcellularLocation>
</comment>
<evidence type="ECO:0000256" key="16">
    <source>
        <dbReference type="ARBA" id="ARBA00023014"/>
    </source>
</evidence>
<dbReference type="Gene3D" id="1.20.5.1930">
    <property type="match status" value="1"/>
</dbReference>
<keyword evidence="12 21" id="KW-0418">Kinase</keyword>
<dbReference type="Gene3D" id="3.30.450.40">
    <property type="match status" value="1"/>
</dbReference>
<dbReference type="Proteomes" id="UP000001962">
    <property type="component" value="Chromosome"/>
</dbReference>
<dbReference type="EC" id="2.7.13.3" evidence="4"/>
<dbReference type="SUPFAM" id="SSF55781">
    <property type="entry name" value="GAF domain-like"/>
    <property type="match status" value="1"/>
</dbReference>
<dbReference type="InterPro" id="IPR036890">
    <property type="entry name" value="HATPase_C_sf"/>
</dbReference>